<reference evidence="1" key="2">
    <citation type="journal article" date="2007" name="Science">
        <title>Draft genome sequence of the sexually transmitted pathogen Trichomonas vaginalis.</title>
        <authorList>
            <person name="Carlton J.M."/>
            <person name="Hirt R.P."/>
            <person name="Silva J.C."/>
            <person name="Delcher A.L."/>
            <person name="Schatz M."/>
            <person name="Zhao Q."/>
            <person name="Wortman J.R."/>
            <person name="Bidwell S.L."/>
            <person name="Alsmark U.C.M."/>
            <person name="Besteiro S."/>
            <person name="Sicheritz-Ponten T."/>
            <person name="Noel C.J."/>
            <person name="Dacks J.B."/>
            <person name="Foster P.G."/>
            <person name="Simillion C."/>
            <person name="Van de Peer Y."/>
            <person name="Miranda-Saavedra D."/>
            <person name="Barton G.J."/>
            <person name="Westrop G.D."/>
            <person name="Mueller S."/>
            <person name="Dessi D."/>
            <person name="Fiori P.L."/>
            <person name="Ren Q."/>
            <person name="Paulsen I."/>
            <person name="Zhang H."/>
            <person name="Bastida-Corcuera F.D."/>
            <person name="Simoes-Barbosa A."/>
            <person name="Brown M.T."/>
            <person name="Hayes R.D."/>
            <person name="Mukherjee M."/>
            <person name="Okumura C.Y."/>
            <person name="Schneider R."/>
            <person name="Smith A.J."/>
            <person name="Vanacova S."/>
            <person name="Villalvazo M."/>
            <person name="Haas B.J."/>
            <person name="Pertea M."/>
            <person name="Feldblyum T.V."/>
            <person name="Utterback T.R."/>
            <person name="Shu C.L."/>
            <person name="Osoegawa K."/>
            <person name="de Jong P.J."/>
            <person name="Hrdy I."/>
            <person name="Horvathova L."/>
            <person name="Zubacova Z."/>
            <person name="Dolezal P."/>
            <person name="Malik S.B."/>
            <person name="Logsdon J.M. Jr."/>
            <person name="Henze K."/>
            <person name="Gupta A."/>
            <person name="Wang C.C."/>
            <person name="Dunne R.L."/>
            <person name="Upcroft J.A."/>
            <person name="Upcroft P."/>
            <person name="White O."/>
            <person name="Salzberg S.L."/>
            <person name="Tang P."/>
            <person name="Chiu C.-H."/>
            <person name="Lee Y.-S."/>
            <person name="Embley T.M."/>
            <person name="Coombs G.H."/>
            <person name="Mottram J.C."/>
            <person name="Tachezy J."/>
            <person name="Fraser-Liggett C.M."/>
            <person name="Johnson P.J."/>
        </authorList>
    </citation>
    <scope>NUCLEOTIDE SEQUENCE [LARGE SCALE GENOMIC DNA]</scope>
    <source>
        <strain evidence="1">G3</strain>
    </source>
</reference>
<reference evidence="1" key="1">
    <citation type="submission" date="2006-10" db="EMBL/GenBank/DDBJ databases">
        <authorList>
            <person name="Amadeo P."/>
            <person name="Zhao Q."/>
            <person name="Wortman J."/>
            <person name="Fraser-Liggett C."/>
            <person name="Carlton J."/>
        </authorList>
    </citation>
    <scope>NUCLEOTIDE SEQUENCE</scope>
    <source>
        <strain evidence="1">G3</strain>
    </source>
</reference>
<dbReference type="VEuPathDB" id="TrichDB:TVAG_125060"/>
<evidence type="ECO:0000313" key="1">
    <source>
        <dbReference type="EMBL" id="EAY07533.1"/>
    </source>
</evidence>
<name>A2EIL2_TRIV3</name>
<protein>
    <recommendedName>
        <fullName evidence="3">Right handed beta helix domain-containing protein</fullName>
    </recommendedName>
</protein>
<evidence type="ECO:0008006" key="3">
    <source>
        <dbReference type="Google" id="ProtNLM"/>
    </source>
</evidence>
<dbReference type="RefSeq" id="XP_001319756.1">
    <property type="nucleotide sequence ID" value="XM_001319721.1"/>
</dbReference>
<dbReference type="VEuPathDB" id="TrichDB:TVAGG3_0199610"/>
<accession>A2EIL2</accession>
<proteinExistence type="predicted"/>
<keyword evidence="2" id="KW-1185">Reference proteome</keyword>
<dbReference type="InParanoid" id="A2EIL2"/>
<gene>
    <name evidence="1" type="ORF">TVAG_125060</name>
</gene>
<dbReference type="AlphaFoldDB" id="A2EIL2"/>
<organism evidence="1 2">
    <name type="scientific">Trichomonas vaginalis (strain ATCC PRA-98 / G3)</name>
    <dbReference type="NCBI Taxonomy" id="412133"/>
    <lineage>
        <taxon>Eukaryota</taxon>
        <taxon>Metamonada</taxon>
        <taxon>Parabasalia</taxon>
        <taxon>Trichomonadida</taxon>
        <taxon>Trichomonadidae</taxon>
        <taxon>Trichomonas</taxon>
    </lineage>
</organism>
<dbReference type="EMBL" id="DS113398">
    <property type="protein sequence ID" value="EAY07533.1"/>
    <property type="molecule type" value="Genomic_DNA"/>
</dbReference>
<dbReference type="KEGG" id="tva:4765426"/>
<evidence type="ECO:0000313" key="2">
    <source>
        <dbReference type="Proteomes" id="UP000001542"/>
    </source>
</evidence>
<dbReference type="Proteomes" id="UP000001542">
    <property type="component" value="Unassembled WGS sequence"/>
</dbReference>
<sequence>MVYGFCIMNECNITQNRVKEDKGGYLVSKITSDSYITCVNVVENNQSSGTFNYHASHSSYSSSKFKVTSCNYIRNKSPNEGSLIYSASDVFMSYCCIRQNEIKYIFKAYSTITFECSTTDSNKSYEYGYSPTFKNTDISFENEHPLFNLEVVDSLKYKCRHPTPNNDENEDKVYVRNHIKFFYLFLSRKRFRSQT</sequence>